<dbReference type="Gene3D" id="3.40.50.150">
    <property type="entry name" value="Vaccinia Virus protein VP39"/>
    <property type="match status" value="1"/>
</dbReference>
<keyword evidence="6" id="KW-1185">Reference proteome</keyword>
<sequence length="288" mass="32081">MLTPRGWELAVDSILSTRRMPTTLEWSAAVAATTGADSVKGRLQMVRPRAQAAHGRGFGTQAGVYDEVRPGYPEAALDLAQTGWDRQWSDLRVCDLGAGTGILSRRLRALGTDLIAVDPDTVALERNPAPTVVGTAEDTGLEAESFDLVTVAQAWHWFDEAKAAAEVARILKSGGRLLILINQLDVRIDWVLRLSRIMHAGDVYRPQYRPQPGAGLTLIDHTLVEFTTELSVDGIVDLARTRSYWLRSNEKTRARVESNLREYLRDEHPIPDTVHLPYMCLAYLLERR</sequence>
<dbReference type="InterPro" id="IPR029063">
    <property type="entry name" value="SAM-dependent_MTases_sf"/>
</dbReference>
<accession>A0A1H1UDF2</accession>
<evidence type="ECO:0000256" key="2">
    <source>
        <dbReference type="ARBA" id="ARBA00022603"/>
    </source>
</evidence>
<dbReference type="Proteomes" id="UP000199597">
    <property type="component" value="Chromosome I"/>
</dbReference>
<reference evidence="6" key="1">
    <citation type="submission" date="2016-10" db="EMBL/GenBank/DDBJ databases">
        <authorList>
            <person name="Varghese N."/>
            <person name="Submissions S."/>
        </authorList>
    </citation>
    <scope>NUCLEOTIDE SEQUENCE [LARGE SCALE GENOMIC DNA]</scope>
    <source>
        <strain evidence="6">DSM 23676</strain>
    </source>
</reference>
<dbReference type="GO" id="GO:0032259">
    <property type="term" value="P:methylation"/>
    <property type="evidence" value="ECO:0007669"/>
    <property type="project" value="UniProtKB-KW"/>
</dbReference>
<evidence type="ECO:0000313" key="6">
    <source>
        <dbReference type="Proteomes" id="UP000199597"/>
    </source>
</evidence>
<keyword evidence="2 5" id="KW-0489">Methyltransferase</keyword>
<dbReference type="CDD" id="cd02440">
    <property type="entry name" value="AdoMet_MTases"/>
    <property type="match status" value="1"/>
</dbReference>
<evidence type="ECO:0000259" key="4">
    <source>
        <dbReference type="Pfam" id="PF08241"/>
    </source>
</evidence>
<dbReference type="PANTHER" id="PTHR44942:SF4">
    <property type="entry name" value="METHYLTRANSFERASE TYPE 11 DOMAIN-CONTAINING PROTEIN"/>
    <property type="match status" value="1"/>
</dbReference>
<name>A0A1H1UDF2_9MICO</name>
<dbReference type="Pfam" id="PF08241">
    <property type="entry name" value="Methyltransf_11"/>
    <property type="match status" value="1"/>
</dbReference>
<comment type="similarity">
    <text evidence="1">Belongs to the methyltransferase superfamily.</text>
</comment>
<dbReference type="SUPFAM" id="SSF53335">
    <property type="entry name" value="S-adenosyl-L-methionine-dependent methyltransferases"/>
    <property type="match status" value="1"/>
</dbReference>
<dbReference type="GO" id="GO:0008757">
    <property type="term" value="F:S-adenosylmethionine-dependent methyltransferase activity"/>
    <property type="evidence" value="ECO:0007669"/>
    <property type="project" value="InterPro"/>
</dbReference>
<protein>
    <submittedName>
        <fullName evidence="5">Methyltransferase domain-containing protein</fullName>
    </submittedName>
</protein>
<dbReference type="EMBL" id="LT629766">
    <property type="protein sequence ID" value="SDS70515.1"/>
    <property type="molecule type" value="Genomic_DNA"/>
</dbReference>
<dbReference type="STRING" id="1136497.SAMN04489752_2309"/>
<evidence type="ECO:0000313" key="5">
    <source>
        <dbReference type="EMBL" id="SDS70515.1"/>
    </source>
</evidence>
<organism evidence="5 6">
    <name type="scientific">Brevibacterium siliguriense</name>
    <dbReference type="NCBI Taxonomy" id="1136497"/>
    <lineage>
        <taxon>Bacteria</taxon>
        <taxon>Bacillati</taxon>
        <taxon>Actinomycetota</taxon>
        <taxon>Actinomycetes</taxon>
        <taxon>Micrococcales</taxon>
        <taxon>Brevibacteriaceae</taxon>
        <taxon>Brevibacterium</taxon>
    </lineage>
</organism>
<proteinExistence type="inferred from homology"/>
<keyword evidence="3 5" id="KW-0808">Transferase</keyword>
<feature type="domain" description="Methyltransferase type 11" evidence="4">
    <location>
        <begin position="95"/>
        <end position="179"/>
    </location>
</feature>
<evidence type="ECO:0000256" key="1">
    <source>
        <dbReference type="ARBA" id="ARBA00008361"/>
    </source>
</evidence>
<dbReference type="PANTHER" id="PTHR44942">
    <property type="entry name" value="METHYLTRANSF_11 DOMAIN-CONTAINING PROTEIN"/>
    <property type="match status" value="1"/>
</dbReference>
<gene>
    <name evidence="5" type="ORF">SAMN04489752_2309</name>
</gene>
<evidence type="ECO:0000256" key="3">
    <source>
        <dbReference type="ARBA" id="ARBA00022679"/>
    </source>
</evidence>
<dbReference type="InterPro" id="IPR051052">
    <property type="entry name" value="Diverse_substrate_MTase"/>
</dbReference>
<dbReference type="AlphaFoldDB" id="A0A1H1UDF2"/>
<dbReference type="InterPro" id="IPR013216">
    <property type="entry name" value="Methyltransf_11"/>
</dbReference>